<accession>A0A058ZBX1</accession>
<protein>
    <submittedName>
        <fullName evidence="4">Uncharacterized protein</fullName>
    </submittedName>
</protein>
<evidence type="ECO:0000313" key="4">
    <source>
        <dbReference type="EMBL" id="KCV71426.1"/>
    </source>
</evidence>
<keyword evidence="5" id="KW-1185">Reference proteome</keyword>
<dbReference type="InterPro" id="IPR031318">
    <property type="entry name" value="OPI10"/>
</dbReference>
<organism evidence="4">
    <name type="scientific">Fonticula alba</name>
    <name type="common">Slime mold</name>
    <dbReference type="NCBI Taxonomy" id="691883"/>
    <lineage>
        <taxon>Eukaryota</taxon>
        <taxon>Rotosphaerida</taxon>
        <taxon>Fonticulaceae</taxon>
        <taxon>Fonticula</taxon>
    </lineage>
</organism>
<dbReference type="InterPro" id="IPR048364">
    <property type="entry name" value="Hikeshi-like_C"/>
</dbReference>
<dbReference type="EMBL" id="KB932203">
    <property type="protein sequence ID" value="KCV71426.1"/>
    <property type="molecule type" value="Genomic_DNA"/>
</dbReference>
<dbReference type="GO" id="GO:0005829">
    <property type="term" value="C:cytosol"/>
    <property type="evidence" value="ECO:0007669"/>
    <property type="project" value="TreeGrafter"/>
</dbReference>
<dbReference type="PANTHER" id="PTHR12925">
    <property type="entry name" value="HIKESHI FAMILY MEMBER"/>
    <property type="match status" value="1"/>
</dbReference>
<evidence type="ECO:0000256" key="1">
    <source>
        <dbReference type="ARBA" id="ARBA00006623"/>
    </source>
</evidence>
<dbReference type="RefSeq" id="XP_009494549.1">
    <property type="nucleotide sequence ID" value="XM_009496274.1"/>
</dbReference>
<comment type="similarity">
    <text evidence="1">Belongs to the OPI10 family.</text>
</comment>
<dbReference type="OrthoDB" id="10248398at2759"/>
<evidence type="ECO:0000259" key="2">
    <source>
        <dbReference type="Pfam" id="PF05603"/>
    </source>
</evidence>
<name>A0A058ZBX1_FONAL</name>
<dbReference type="Pfam" id="PF21057">
    <property type="entry name" value="Hikeshi-like_C"/>
    <property type="match status" value="1"/>
</dbReference>
<dbReference type="STRING" id="691883.A0A058ZBX1"/>
<dbReference type="GO" id="GO:0006606">
    <property type="term" value="P:protein import into nucleus"/>
    <property type="evidence" value="ECO:0007669"/>
    <property type="project" value="TreeGrafter"/>
</dbReference>
<sequence>MAAAPMFGVLAAGRLVRTDAQIISPTHCVFSVSSAPRLPDHVAVFLTGNAPLPEGFGAGVHIGWPRSPVPGAGAFPHAPGPEPDYAWRFLGVITNDKPSAIFRLRAQVSALASLSLPGGHPDSGMVLDADGAPSGIGVGSSVFSSSHSPNNAGGPAADVPMLIGLSIEPLGALEAQVCALPRPGAGAAPAQPHNALVLASAASAGASPTAAGGLPPHQQVASSAAIAQNLADHLVNYVTSFVGSGPGVDPQAAAMGAAATRLIQDWRGSVDRRLRTDPEYFSRLHE</sequence>
<dbReference type="InterPro" id="IPR008493">
    <property type="entry name" value="Hikeshi-like_N"/>
</dbReference>
<dbReference type="GeneID" id="20527099"/>
<dbReference type="Proteomes" id="UP000030693">
    <property type="component" value="Unassembled WGS sequence"/>
</dbReference>
<dbReference type="Pfam" id="PF05603">
    <property type="entry name" value="Hikeshi-like_N"/>
    <property type="match status" value="1"/>
</dbReference>
<dbReference type="AlphaFoldDB" id="A0A058ZBX1"/>
<reference evidence="4" key="1">
    <citation type="submission" date="2013-04" db="EMBL/GenBank/DDBJ databases">
        <title>The Genome Sequence of Fonticula alba ATCC 38817.</title>
        <authorList>
            <consortium name="The Broad Institute Genomics Platform"/>
            <person name="Russ C."/>
            <person name="Cuomo C."/>
            <person name="Burger G."/>
            <person name="Gray M.W."/>
            <person name="Holland P.W.H."/>
            <person name="King N."/>
            <person name="Lang F.B.F."/>
            <person name="Roger A.J."/>
            <person name="Ruiz-Trillo I."/>
            <person name="Brown M."/>
            <person name="Walker B."/>
            <person name="Young S."/>
            <person name="Zeng Q."/>
            <person name="Gargeya S."/>
            <person name="Fitzgerald M."/>
            <person name="Haas B."/>
            <person name="Abouelleil A."/>
            <person name="Allen A.W."/>
            <person name="Alvarado L."/>
            <person name="Arachchi H.M."/>
            <person name="Berlin A.M."/>
            <person name="Chapman S.B."/>
            <person name="Gainer-Dewar J."/>
            <person name="Goldberg J."/>
            <person name="Griggs A."/>
            <person name="Gujja S."/>
            <person name="Hansen M."/>
            <person name="Howarth C."/>
            <person name="Imamovic A."/>
            <person name="Ireland A."/>
            <person name="Larimer J."/>
            <person name="McCowan C."/>
            <person name="Murphy C."/>
            <person name="Pearson M."/>
            <person name="Poon T.W."/>
            <person name="Priest M."/>
            <person name="Roberts A."/>
            <person name="Saif S."/>
            <person name="Shea T."/>
            <person name="Sisk P."/>
            <person name="Sykes S."/>
            <person name="Wortman J."/>
            <person name="Nusbaum C."/>
            <person name="Birren B."/>
        </authorList>
    </citation>
    <scope>NUCLEOTIDE SEQUENCE [LARGE SCALE GENOMIC DNA]</scope>
    <source>
        <strain evidence="4">ATCC 38817</strain>
    </source>
</reference>
<dbReference type="eggNOG" id="KOG4067">
    <property type="taxonomic scope" value="Eukaryota"/>
</dbReference>
<gene>
    <name evidence="4" type="ORF">H696_02374</name>
</gene>
<evidence type="ECO:0000259" key="3">
    <source>
        <dbReference type="Pfam" id="PF21057"/>
    </source>
</evidence>
<dbReference type="GO" id="GO:0061608">
    <property type="term" value="F:nuclear import signal receptor activity"/>
    <property type="evidence" value="ECO:0007669"/>
    <property type="project" value="TreeGrafter"/>
</dbReference>
<proteinExistence type="inferred from homology"/>
<feature type="domain" description="Hikeshi-like C-terminal" evidence="3">
    <location>
        <begin position="224"/>
        <end position="281"/>
    </location>
</feature>
<evidence type="ECO:0000313" key="5">
    <source>
        <dbReference type="Proteomes" id="UP000030693"/>
    </source>
</evidence>
<feature type="domain" description="Hikeshi-like N-terminal" evidence="2">
    <location>
        <begin position="11"/>
        <end position="180"/>
    </location>
</feature>
<dbReference type="PANTHER" id="PTHR12925:SF0">
    <property type="entry name" value="PROTEIN HIKESHI"/>
    <property type="match status" value="1"/>
</dbReference>
<dbReference type="GO" id="GO:0005634">
    <property type="term" value="C:nucleus"/>
    <property type="evidence" value="ECO:0007669"/>
    <property type="project" value="TreeGrafter"/>
</dbReference>